<evidence type="ECO:0000313" key="3">
    <source>
        <dbReference type="Proteomes" id="UP000054350"/>
    </source>
</evidence>
<feature type="compositionally biased region" description="Basic and acidic residues" evidence="1">
    <location>
        <begin position="41"/>
        <end position="53"/>
    </location>
</feature>
<name>A0A0L0SW41_ALLM3</name>
<dbReference type="InterPro" id="IPR012677">
    <property type="entry name" value="Nucleotide-bd_a/b_plait_sf"/>
</dbReference>
<feature type="compositionally biased region" description="Basic and acidic residues" evidence="1">
    <location>
        <begin position="61"/>
        <end position="86"/>
    </location>
</feature>
<accession>A0A0L0SW41</accession>
<feature type="compositionally biased region" description="Low complexity" evidence="1">
    <location>
        <begin position="19"/>
        <end position="29"/>
    </location>
</feature>
<feature type="compositionally biased region" description="Pro residues" evidence="1">
    <location>
        <begin position="88"/>
        <end position="99"/>
    </location>
</feature>
<feature type="region of interest" description="Disordered" evidence="1">
    <location>
        <begin position="1"/>
        <end position="104"/>
    </location>
</feature>
<dbReference type="VEuPathDB" id="FungiDB:AMAG_19593"/>
<dbReference type="Gene3D" id="3.30.70.330">
    <property type="match status" value="1"/>
</dbReference>
<evidence type="ECO:0000313" key="2">
    <source>
        <dbReference type="EMBL" id="KNE66549.1"/>
    </source>
</evidence>
<dbReference type="OrthoDB" id="5591434at2759"/>
<dbReference type="InterPro" id="IPR035979">
    <property type="entry name" value="RBD_domain_sf"/>
</dbReference>
<evidence type="ECO:0008006" key="4">
    <source>
        <dbReference type="Google" id="ProtNLM"/>
    </source>
</evidence>
<gene>
    <name evidence="2" type="ORF">AMAG_19593</name>
</gene>
<dbReference type="GO" id="GO:0003676">
    <property type="term" value="F:nucleic acid binding"/>
    <property type="evidence" value="ECO:0007669"/>
    <property type="project" value="InterPro"/>
</dbReference>
<dbReference type="Proteomes" id="UP000054350">
    <property type="component" value="Unassembled WGS sequence"/>
</dbReference>
<dbReference type="SUPFAM" id="SSF54928">
    <property type="entry name" value="RNA-binding domain, RBD"/>
    <property type="match status" value="1"/>
</dbReference>
<organism evidence="2 3">
    <name type="scientific">Allomyces macrogynus (strain ATCC 38327)</name>
    <name type="common">Allomyces javanicus var. macrogynus</name>
    <dbReference type="NCBI Taxonomy" id="578462"/>
    <lineage>
        <taxon>Eukaryota</taxon>
        <taxon>Fungi</taxon>
        <taxon>Fungi incertae sedis</taxon>
        <taxon>Blastocladiomycota</taxon>
        <taxon>Blastocladiomycetes</taxon>
        <taxon>Blastocladiales</taxon>
        <taxon>Blastocladiaceae</taxon>
        <taxon>Allomyces</taxon>
    </lineage>
</organism>
<protein>
    <recommendedName>
        <fullName evidence="4">RRM domain-containing protein</fullName>
    </recommendedName>
</protein>
<proteinExistence type="predicted"/>
<reference evidence="2 3" key="1">
    <citation type="submission" date="2009-11" db="EMBL/GenBank/DDBJ databases">
        <title>Annotation of Allomyces macrogynus ATCC 38327.</title>
        <authorList>
            <consortium name="The Broad Institute Genome Sequencing Platform"/>
            <person name="Russ C."/>
            <person name="Cuomo C."/>
            <person name="Burger G."/>
            <person name="Gray M.W."/>
            <person name="Holland P.W.H."/>
            <person name="King N."/>
            <person name="Lang F.B.F."/>
            <person name="Roger A.J."/>
            <person name="Ruiz-Trillo I."/>
            <person name="Young S.K."/>
            <person name="Zeng Q."/>
            <person name="Gargeya S."/>
            <person name="Fitzgerald M."/>
            <person name="Haas B."/>
            <person name="Abouelleil A."/>
            <person name="Alvarado L."/>
            <person name="Arachchi H.M."/>
            <person name="Berlin A."/>
            <person name="Chapman S.B."/>
            <person name="Gearin G."/>
            <person name="Goldberg J."/>
            <person name="Griggs A."/>
            <person name="Gujja S."/>
            <person name="Hansen M."/>
            <person name="Heiman D."/>
            <person name="Howarth C."/>
            <person name="Larimer J."/>
            <person name="Lui A."/>
            <person name="MacDonald P.J.P."/>
            <person name="McCowen C."/>
            <person name="Montmayeur A."/>
            <person name="Murphy C."/>
            <person name="Neiman D."/>
            <person name="Pearson M."/>
            <person name="Priest M."/>
            <person name="Roberts A."/>
            <person name="Saif S."/>
            <person name="Shea T."/>
            <person name="Sisk P."/>
            <person name="Stolte C."/>
            <person name="Sykes S."/>
            <person name="Wortman J."/>
            <person name="Nusbaum C."/>
            <person name="Birren B."/>
        </authorList>
    </citation>
    <scope>NUCLEOTIDE SEQUENCE [LARGE SCALE GENOMIC DNA]</scope>
    <source>
        <strain evidence="2 3">ATCC 38327</strain>
    </source>
</reference>
<dbReference type="AlphaFoldDB" id="A0A0L0SW41"/>
<dbReference type="CDD" id="cd00590">
    <property type="entry name" value="RRM_SF"/>
    <property type="match status" value="1"/>
</dbReference>
<reference evidence="3" key="2">
    <citation type="submission" date="2009-11" db="EMBL/GenBank/DDBJ databases">
        <title>The Genome Sequence of Allomyces macrogynus strain ATCC 38327.</title>
        <authorList>
            <consortium name="The Broad Institute Genome Sequencing Platform"/>
            <person name="Russ C."/>
            <person name="Cuomo C."/>
            <person name="Shea T."/>
            <person name="Young S.K."/>
            <person name="Zeng Q."/>
            <person name="Koehrsen M."/>
            <person name="Haas B."/>
            <person name="Borodovsky M."/>
            <person name="Guigo R."/>
            <person name="Alvarado L."/>
            <person name="Berlin A."/>
            <person name="Borenstein D."/>
            <person name="Chen Z."/>
            <person name="Engels R."/>
            <person name="Freedman E."/>
            <person name="Gellesch M."/>
            <person name="Goldberg J."/>
            <person name="Griggs A."/>
            <person name="Gujja S."/>
            <person name="Heiman D."/>
            <person name="Hepburn T."/>
            <person name="Howarth C."/>
            <person name="Jen D."/>
            <person name="Larson L."/>
            <person name="Lewis B."/>
            <person name="Mehta T."/>
            <person name="Park D."/>
            <person name="Pearson M."/>
            <person name="Roberts A."/>
            <person name="Saif S."/>
            <person name="Shenoy N."/>
            <person name="Sisk P."/>
            <person name="Stolte C."/>
            <person name="Sykes S."/>
            <person name="Walk T."/>
            <person name="White J."/>
            <person name="Yandava C."/>
            <person name="Burger G."/>
            <person name="Gray M.W."/>
            <person name="Holland P.W.H."/>
            <person name="King N."/>
            <person name="Lang F.B.F."/>
            <person name="Roger A.J."/>
            <person name="Ruiz-Trillo I."/>
            <person name="Lander E."/>
            <person name="Nusbaum C."/>
        </authorList>
    </citation>
    <scope>NUCLEOTIDE SEQUENCE [LARGE SCALE GENOMIC DNA]</scope>
    <source>
        <strain evidence="3">ATCC 38327</strain>
    </source>
</reference>
<sequence length="310" mass="32998">MSDRDSAQPSLQWRRDLTPPSASSSSAAPRDMPVATGFDKLLSDPADHRRSSPGDDPLDAPGRKEHHDHRDDRNDRDQHDHDRHNDAPAPPPPPPPTFPFSPAEPIDPCAVRLVNLPTDTTKALVDRILAPYGGCREFNVLSNHAGCTGVGYFLLNTPEDVQAILAKAQETRGFLRIGGRELLVKWAPLNWRALPIKTRAACGPRWARRTWRPWCLGGGVGVAAADPVGGAGSAAGAVGVGSAAGVTAGRRAAVGRSVAGMVAAAVVGTAALGRTEQRCTKVEQVPRGYVGADGGRDRFWVDRAAWVFAL</sequence>
<evidence type="ECO:0000256" key="1">
    <source>
        <dbReference type="SAM" id="MobiDB-lite"/>
    </source>
</evidence>
<keyword evidence="3" id="KW-1185">Reference proteome</keyword>
<dbReference type="EMBL" id="GG745350">
    <property type="protein sequence ID" value="KNE66549.1"/>
    <property type="molecule type" value="Genomic_DNA"/>
</dbReference>